<dbReference type="Gene3D" id="1.10.260.40">
    <property type="entry name" value="lambda repressor-like DNA-binding domains"/>
    <property type="match status" value="1"/>
</dbReference>
<gene>
    <name evidence="2" type="ORF">RN96_00375</name>
</gene>
<dbReference type="PROSITE" id="PS50943">
    <property type="entry name" value="HTH_CROC1"/>
    <property type="match status" value="1"/>
</dbReference>
<dbReference type="EMBL" id="NJGI01000001">
    <property type="protein sequence ID" value="PGH21725.1"/>
    <property type="molecule type" value="Genomic_DNA"/>
</dbReference>
<dbReference type="AlphaFoldDB" id="A0A2B7YK70"/>
<reference evidence="2 3" key="1">
    <citation type="submission" date="2017-06" db="EMBL/GenBank/DDBJ databases">
        <title>Genome sequencing of Fusobacterium nucleatum subsp. polymorphum KCOM 1232 (=ChDC F37).</title>
        <authorList>
            <person name="Kook J.-K."/>
            <person name="Park S.-N."/>
            <person name="Lim Y.K."/>
            <person name="Roh H."/>
        </authorList>
    </citation>
    <scope>NUCLEOTIDE SEQUENCE [LARGE SCALE GENOMIC DNA]</scope>
    <source>
        <strain evidence="3">KCOM 1232 ( ChDC F37)</strain>
    </source>
</reference>
<proteinExistence type="predicted"/>
<dbReference type="SUPFAM" id="SSF47413">
    <property type="entry name" value="lambda repressor-like DNA-binding domains"/>
    <property type="match status" value="1"/>
</dbReference>
<evidence type="ECO:0000313" key="2">
    <source>
        <dbReference type="EMBL" id="PGH21725.1"/>
    </source>
</evidence>
<name>A0A2B7YK70_FUSNP</name>
<protein>
    <submittedName>
        <fullName evidence="2">Transcriptional regulator</fullName>
    </submittedName>
</protein>
<organism evidence="2 3">
    <name type="scientific">Fusobacterium nucleatum subsp. polymorphum</name>
    <name type="common">Fusobacterium polymorphum</name>
    <dbReference type="NCBI Taxonomy" id="76857"/>
    <lineage>
        <taxon>Bacteria</taxon>
        <taxon>Fusobacteriati</taxon>
        <taxon>Fusobacteriota</taxon>
        <taxon>Fusobacteriia</taxon>
        <taxon>Fusobacteriales</taxon>
        <taxon>Fusobacteriaceae</taxon>
        <taxon>Fusobacterium</taxon>
    </lineage>
</organism>
<sequence>MTIGEKLKKLRGKKTQSELSRELGILPSAYSNYENDYRVPNDEVKKKIVDEIFF</sequence>
<evidence type="ECO:0000259" key="1">
    <source>
        <dbReference type="PROSITE" id="PS50943"/>
    </source>
</evidence>
<dbReference type="Pfam" id="PF01381">
    <property type="entry name" value="HTH_3"/>
    <property type="match status" value="1"/>
</dbReference>
<accession>A0A2B7YK70</accession>
<dbReference type="Proteomes" id="UP000222862">
    <property type="component" value="Unassembled WGS sequence"/>
</dbReference>
<dbReference type="InterPro" id="IPR010982">
    <property type="entry name" value="Lambda_DNA-bd_dom_sf"/>
</dbReference>
<feature type="domain" description="HTH cro/C1-type" evidence="1">
    <location>
        <begin position="7"/>
        <end position="50"/>
    </location>
</feature>
<dbReference type="InterPro" id="IPR001387">
    <property type="entry name" value="Cro/C1-type_HTH"/>
</dbReference>
<comment type="caution">
    <text evidence="2">The sequence shown here is derived from an EMBL/GenBank/DDBJ whole genome shotgun (WGS) entry which is preliminary data.</text>
</comment>
<dbReference type="RefSeq" id="WP_098701892.1">
    <property type="nucleotide sequence ID" value="NZ_NJGI01000001.1"/>
</dbReference>
<evidence type="ECO:0000313" key="3">
    <source>
        <dbReference type="Proteomes" id="UP000222862"/>
    </source>
</evidence>
<dbReference type="GO" id="GO:0003677">
    <property type="term" value="F:DNA binding"/>
    <property type="evidence" value="ECO:0007669"/>
    <property type="project" value="InterPro"/>
</dbReference>
<dbReference type="CDD" id="cd00093">
    <property type="entry name" value="HTH_XRE"/>
    <property type="match status" value="1"/>
</dbReference>
<dbReference type="SMART" id="SM00530">
    <property type="entry name" value="HTH_XRE"/>
    <property type="match status" value="1"/>
</dbReference>